<name>A0AAE3Y7N2_9FLAO</name>
<protein>
    <submittedName>
        <fullName evidence="1">Uncharacterized protein</fullName>
    </submittedName>
</protein>
<accession>A0AAE3Y7N2</accession>
<dbReference type="AlphaFoldDB" id="A0AAE3Y7N2"/>
<evidence type="ECO:0000313" key="2">
    <source>
        <dbReference type="Proteomes" id="UP001184861"/>
    </source>
</evidence>
<proteinExistence type="predicted"/>
<gene>
    <name evidence="1" type="ORF">J2787_000767</name>
</gene>
<reference evidence="1" key="1">
    <citation type="submission" date="2023-07" db="EMBL/GenBank/DDBJ databases">
        <title>Sorghum-associated microbial communities from plants grown in Nebraska, USA.</title>
        <authorList>
            <person name="Schachtman D."/>
        </authorList>
    </citation>
    <scope>NUCLEOTIDE SEQUENCE</scope>
    <source>
        <strain evidence="1">DS2360</strain>
    </source>
</reference>
<comment type="caution">
    <text evidence="1">The sequence shown here is derived from an EMBL/GenBank/DDBJ whole genome shotgun (WGS) entry which is preliminary data.</text>
</comment>
<sequence length="49" mass="5995">MSFTAKQMLLLHNDIFFKLCIQFYVPKQKREYGKITNKYNDNRRNNRAP</sequence>
<organism evidence="1 2">
    <name type="scientific">Chryseobacterium rhizosphaerae</name>
    <dbReference type="NCBI Taxonomy" id="395937"/>
    <lineage>
        <taxon>Bacteria</taxon>
        <taxon>Pseudomonadati</taxon>
        <taxon>Bacteroidota</taxon>
        <taxon>Flavobacteriia</taxon>
        <taxon>Flavobacteriales</taxon>
        <taxon>Weeksellaceae</taxon>
        <taxon>Chryseobacterium group</taxon>
        <taxon>Chryseobacterium</taxon>
    </lineage>
</organism>
<evidence type="ECO:0000313" key="1">
    <source>
        <dbReference type="EMBL" id="MDR6525397.1"/>
    </source>
</evidence>
<dbReference type="Proteomes" id="UP001184861">
    <property type="component" value="Unassembled WGS sequence"/>
</dbReference>
<dbReference type="EMBL" id="JAVDQY010000001">
    <property type="protein sequence ID" value="MDR6525397.1"/>
    <property type="molecule type" value="Genomic_DNA"/>
</dbReference>